<dbReference type="KEGG" id="sata:C5746_00365"/>
<proteinExistence type="predicted"/>
<gene>
    <name evidence="3" type="ORF">C5746_00365</name>
    <name evidence="4" type="ORF">C5746_42870</name>
</gene>
<evidence type="ECO:0000313" key="4">
    <source>
        <dbReference type="EMBL" id="AXE82461.1"/>
    </source>
</evidence>
<dbReference type="EMBL" id="CP027306">
    <property type="protein sequence ID" value="AXE75705.1"/>
    <property type="molecule type" value="Genomic_DNA"/>
</dbReference>
<evidence type="ECO:0000313" key="3">
    <source>
        <dbReference type="EMBL" id="AXE75705.1"/>
    </source>
</evidence>
<organism evidence="4 5">
    <name type="scientific">Streptomyces atratus</name>
    <dbReference type="NCBI Taxonomy" id="1893"/>
    <lineage>
        <taxon>Bacteria</taxon>
        <taxon>Bacillati</taxon>
        <taxon>Actinomycetota</taxon>
        <taxon>Actinomycetes</taxon>
        <taxon>Kitasatosporales</taxon>
        <taxon>Streptomycetaceae</taxon>
        <taxon>Streptomyces</taxon>
    </lineage>
</organism>
<evidence type="ECO:0000256" key="1">
    <source>
        <dbReference type="SAM" id="MobiDB-lite"/>
    </source>
</evidence>
<protein>
    <recommendedName>
        <fullName evidence="2">Pvc16 N-terminal domain-containing protein</fullName>
    </recommendedName>
</protein>
<evidence type="ECO:0000313" key="5">
    <source>
        <dbReference type="Proteomes" id="UP000252698"/>
    </source>
</evidence>
<dbReference type="AlphaFoldDB" id="A0A2Z5JPS8"/>
<feature type="domain" description="Pvc16 N-terminal" evidence="2">
    <location>
        <begin position="164"/>
        <end position="345"/>
    </location>
</feature>
<dbReference type="KEGG" id="sata:C5746_42870"/>
<dbReference type="Proteomes" id="UP000252698">
    <property type="component" value="Chromosome"/>
</dbReference>
<reference evidence="4 5" key="1">
    <citation type="journal article" date="2018" name="Front. Microbiol.">
        <title>Genome Sequencing of Streptomyces atratus SCSIOZH16 and Activation Production of Nocardamine via Metabolic Engineering.</title>
        <authorList>
            <person name="Li Y."/>
            <person name="Zhang C."/>
            <person name="Liu C."/>
            <person name="Ju J."/>
            <person name="Ma J."/>
        </authorList>
    </citation>
    <scope>NUCLEOTIDE SEQUENCE [LARGE SCALE GENOMIC DNA]</scope>
    <source>
        <strain evidence="4 5">SCSIO_ZH16</strain>
    </source>
</reference>
<dbReference type="EMBL" id="CP027306">
    <property type="protein sequence ID" value="AXE82461.1"/>
    <property type="molecule type" value="Genomic_DNA"/>
</dbReference>
<feature type="region of interest" description="Disordered" evidence="1">
    <location>
        <begin position="83"/>
        <end position="149"/>
    </location>
</feature>
<feature type="compositionally biased region" description="Basic residues" evidence="1">
    <location>
        <begin position="115"/>
        <end position="136"/>
    </location>
</feature>
<evidence type="ECO:0000259" key="2">
    <source>
        <dbReference type="Pfam" id="PF14065"/>
    </source>
</evidence>
<dbReference type="Pfam" id="PF14065">
    <property type="entry name" value="Pvc16_N"/>
    <property type="match status" value="1"/>
</dbReference>
<name>A0A2Z5JPS8_STRAR</name>
<accession>A0A2Z5JPS8</accession>
<dbReference type="InterPro" id="IPR025351">
    <property type="entry name" value="Pvc16_N"/>
</dbReference>
<sequence length="553" mass="58077">MRRRPGGVRGARSVVRPVRTSADRARLVVEPRRTVTVPSPARVRIGHRPGRGAGELPFEFPLEPSTRPGAACPYHEAGCRPARPRLPAGPNPTHRTTGVAGTRGVDRNGAPCGNRRTRHHRSSGRPHHGFPARQRHPGSTAAVAAESRGVPRETVVSDALALAAVTETLRAVLQEAVQRAVPGAVVTVRHPGGAAAADEEGTTPTLNVFLYRTTVDAAWRNTDPPGTHPGETRHPALPLVLHYLFTGYAPPAEDSTVPERLLGAAMSALHDRPELRADALRAAADFSDLHLQQEPVRVTPAVMTAEEMYCLWAALGHGYRLSVPYEARVVLIDSAVPGRAPLPVLRRGEAGLGPEATATTAEPWPVLHAVLPSVAAPGADIVLSGSGLRAGAPSVRLTHPLLGTPVVLPARADGEAAVRATLGEDHGAGRWSVVVVLTAADGSERTTGPRALHVAPRITSALPLTAARKGNGAVLLSVDCVPAVHPGQQAELVVGDLPVPAEPFARATRTLRFRLAAGTPGRYPLRLRVDGVDSPLADMGAERFDAGAAVVIT</sequence>